<protein>
    <recommendedName>
        <fullName evidence="1">Reverse transcriptase domain-containing protein</fullName>
    </recommendedName>
</protein>
<gene>
    <name evidence="2" type="ORF">PoB_006022500</name>
</gene>
<evidence type="ECO:0000313" key="3">
    <source>
        <dbReference type="Proteomes" id="UP000735302"/>
    </source>
</evidence>
<accession>A0AAV4CPB3</accession>
<dbReference type="PANTHER" id="PTHR21301:SF10">
    <property type="entry name" value="REVERSE TRANSCRIPTASE DOMAIN-CONTAINING PROTEIN"/>
    <property type="match status" value="1"/>
</dbReference>
<sequence length="604" mass="68609">MFTEVYKKAHETIGYSSSRSGFYLQCIAFGVRLLSDRLDIGVRSGEIDSDTAKRLIVPHPVPGRFYVLPKIHKEGNLGRPINSENGCPTEIISLFVDYHLKDLVRLVPSYVQDDMDFLRNIDNINAVGPLPPDTILYTMDVSALYTNILHGEGIRACKSALEKWRDPNSTPSSSFLCDLIKIIFTCNCFQFADDMWLQIHGAAMGTCMAPSYANLFMGELKDKLLASAATKPKIWLRYIDDIFLIWTHGRSNLDTFIAHANNFHPSIKFSSTISSSHVPFLDVLISLSDGILHTDLYSKPTDTFNYLHWSSCHPYHTKKNIPYSLAFRLIRICSSEEALTNRLRQLSLHLQTRGYPLRHIKSAIAKAKQIPRHNAIQNRNNVTTNKDERIPFVLTYNPALPNVSSILNTYLPILHSSDRCKKAIPSLPVTAFCRPKNLRDVLVHSSTHHTNNIGFSPCLSPRCKTCMYTHTTSSFKSSSDGQTYKITQGPLTCNSNNIIYLITCQKCFKQYVGQTCQTLRSRFNHNRFTIHNDRDTPVAKHFNLIDHNIEHLNIIAIDHLPHSDTISRLNKETFLIHTLTTTEPQGLNMNEQSSFPIIYVNHCR</sequence>
<dbReference type="EMBL" id="BLXT01006828">
    <property type="protein sequence ID" value="GFO33720.1"/>
    <property type="molecule type" value="Genomic_DNA"/>
</dbReference>
<dbReference type="InterPro" id="IPR000477">
    <property type="entry name" value="RT_dom"/>
</dbReference>
<dbReference type="PROSITE" id="PS50878">
    <property type="entry name" value="RT_POL"/>
    <property type="match status" value="1"/>
</dbReference>
<dbReference type="Pfam" id="PF26215">
    <property type="entry name" value="HTH_animal"/>
    <property type="match status" value="1"/>
</dbReference>
<comment type="caution">
    <text evidence="2">The sequence shown here is derived from an EMBL/GenBank/DDBJ whole genome shotgun (WGS) entry which is preliminary data.</text>
</comment>
<dbReference type="PANTHER" id="PTHR21301">
    <property type="entry name" value="REVERSE TRANSCRIPTASE"/>
    <property type="match status" value="1"/>
</dbReference>
<dbReference type="CDD" id="cd10442">
    <property type="entry name" value="GIY-YIG_PLEs"/>
    <property type="match status" value="1"/>
</dbReference>
<proteinExistence type="predicted"/>
<dbReference type="Proteomes" id="UP000735302">
    <property type="component" value="Unassembled WGS sequence"/>
</dbReference>
<evidence type="ECO:0000259" key="1">
    <source>
        <dbReference type="PROSITE" id="PS50878"/>
    </source>
</evidence>
<dbReference type="InterPro" id="IPR058912">
    <property type="entry name" value="HTH_animal"/>
</dbReference>
<dbReference type="InterPro" id="IPR035901">
    <property type="entry name" value="GIY-YIG_endonuc_sf"/>
</dbReference>
<dbReference type="AlphaFoldDB" id="A0AAV4CPB3"/>
<evidence type="ECO:0000313" key="2">
    <source>
        <dbReference type="EMBL" id="GFO33720.1"/>
    </source>
</evidence>
<feature type="domain" description="Reverse transcriptase" evidence="1">
    <location>
        <begin position="1"/>
        <end position="311"/>
    </location>
</feature>
<dbReference type="Gene3D" id="3.40.1440.10">
    <property type="entry name" value="GIY-YIG endonuclease"/>
    <property type="match status" value="1"/>
</dbReference>
<organism evidence="2 3">
    <name type="scientific">Plakobranchus ocellatus</name>
    <dbReference type="NCBI Taxonomy" id="259542"/>
    <lineage>
        <taxon>Eukaryota</taxon>
        <taxon>Metazoa</taxon>
        <taxon>Spiralia</taxon>
        <taxon>Lophotrochozoa</taxon>
        <taxon>Mollusca</taxon>
        <taxon>Gastropoda</taxon>
        <taxon>Heterobranchia</taxon>
        <taxon>Euthyneura</taxon>
        <taxon>Panpulmonata</taxon>
        <taxon>Sacoglossa</taxon>
        <taxon>Placobranchoidea</taxon>
        <taxon>Plakobranchidae</taxon>
        <taxon>Plakobranchus</taxon>
    </lineage>
</organism>
<name>A0AAV4CPB3_9GAST</name>
<reference evidence="2 3" key="1">
    <citation type="journal article" date="2021" name="Elife">
        <title>Chloroplast acquisition without the gene transfer in kleptoplastic sea slugs, Plakobranchus ocellatus.</title>
        <authorList>
            <person name="Maeda T."/>
            <person name="Takahashi S."/>
            <person name="Yoshida T."/>
            <person name="Shimamura S."/>
            <person name="Takaki Y."/>
            <person name="Nagai Y."/>
            <person name="Toyoda A."/>
            <person name="Suzuki Y."/>
            <person name="Arimoto A."/>
            <person name="Ishii H."/>
            <person name="Satoh N."/>
            <person name="Nishiyama T."/>
            <person name="Hasebe M."/>
            <person name="Maruyama T."/>
            <person name="Minagawa J."/>
            <person name="Obokata J."/>
            <person name="Shigenobu S."/>
        </authorList>
    </citation>
    <scope>NUCLEOTIDE SEQUENCE [LARGE SCALE GENOMIC DNA]</scope>
</reference>
<keyword evidence="3" id="KW-1185">Reference proteome</keyword>